<organism evidence="1 2">
    <name type="scientific">Tenacibaculum platacis</name>
    <dbReference type="NCBI Taxonomy" id="3137852"/>
    <lineage>
        <taxon>Bacteria</taxon>
        <taxon>Pseudomonadati</taxon>
        <taxon>Bacteroidota</taxon>
        <taxon>Flavobacteriia</taxon>
        <taxon>Flavobacteriales</taxon>
        <taxon>Flavobacteriaceae</taxon>
        <taxon>Tenacibaculum</taxon>
    </lineage>
</organism>
<sequence length="63" mass="6798">MKKSILNLGKSLNKVEQKQINGGFNCPTYPAERCLACGGGPLPNGCCLGSMETHYCLRGLEPR</sequence>
<evidence type="ECO:0000313" key="1">
    <source>
        <dbReference type="EMBL" id="CAL2090247.1"/>
    </source>
</evidence>
<proteinExistence type="predicted"/>
<dbReference type="Proteomes" id="UP001497416">
    <property type="component" value="Unassembled WGS sequence"/>
</dbReference>
<dbReference type="EMBL" id="CAXIXY010000005">
    <property type="protein sequence ID" value="CAL2090247.1"/>
    <property type="molecule type" value="Genomic_DNA"/>
</dbReference>
<protein>
    <recommendedName>
        <fullName evidence="3">Bacteriocin-like protein</fullName>
    </recommendedName>
</protein>
<reference evidence="1 2" key="1">
    <citation type="submission" date="2024-05" db="EMBL/GenBank/DDBJ databases">
        <authorList>
            <person name="Duchaud E."/>
        </authorList>
    </citation>
    <scope>NUCLEOTIDE SEQUENCE [LARGE SCALE GENOMIC DNA]</scope>
    <source>
        <strain evidence="1">Ena-SAMPLE-TAB-13-05-2024-13:56:06:370-140302</strain>
    </source>
</reference>
<accession>A0ABP1EPR4</accession>
<comment type="caution">
    <text evidence="1">The sequence shown here is derived from an EMBL/GenBank/DDBJ whole genome shotgun (WGS) entry which is preliminary data.</text>
</comment>
<dbReference type="RefSeq" id="WP_348712900.1">
    <property type="nucleotide sequence ID" value="NZ_CAXIXW010000012.1"/>
</dbReference>
<keyword evidence="2" id="KW-1185">Reference proteome</keyword>
<gene>
    <name evidence="1" type="ORF">T190607A01A_30484</name>
</gene>
<evidence type="ECO:0000313" key="2">
    <source>
        <dbReference type="Proteomes" id="UP001497416"/>
    </source>
</evidence>
<name>A0ABP1EPR4_9FLAO</name>
<evidence type="ECO:0008006" key="3">
    <source>
        <dbReference type="Google" id="ProtNLM"/>
    </source>
</evidence>